<keyword evidence="2" id="KW-1185">Reference proteome</keyword>
<sequence length="113" mass="11950">MSDASNYYGPVVNMNDGHHNTGISYGAPGGSQDENLRALVAELTRLLQELHQHLTPEQARTVEEALPALTPDRTALRERGLLLASVAQIAAAVGTVGQPVTDVMGRLLALLGP</sequence>
<dbReference type="OrthoDB" id="4234788at2"/>
<accession>A0A919LBD4</accession>
<proteinExistence type="predicted"/>
<name>A0A919LBD4_9ACTN</name>
<dbReference type="Proteomes" id="UP000600026">
    <property type="component" value="Unassembled WGS sequence"/>
</dbReference>
<comment type="caution">
    <text evidence="1">The sequence shown here is derived from an EMBL/GenBank/DDBJ whole genome shotgun (WGS) entry which is preliminary data.</text>
</comment>
<evidence type="ECO:0000313" key="1">
    <source>
        <dbReference type="EMBL" id="GHI84020.1"/>
    </source>
</evidence>
<dbReference type="RefSeq" id="WP_031141983.1">
    <property type="nucleotide sequence ID" value="NZ_BNEE01000004.1"/>
</dbReference>
<evidence type="ECO:0000313" key="2">
    <source>
        <dbReference type="Proteomes" id="UP000600026"/>
    </source>
</evidence>
<reference evidence="1" key="1">
    <citation type="submission" date="2020-09" db="EMBL/GenBank/DDBJ databases">
        <title>Whole genome shotgun sequence of Streptomyces xanthophaeus NBRC 12829.</title>
        <authorList>
            <person name="Komaki H."/>
            <person name="Tamura T."/>
        </authorList>
    </citation>
    <scope>NUCLEOTIDE SEQUENCE</scope>
    <source>
        <strain evidence="1">NBRC 12829</strain>
    </source>
</reference>
<dbReference type="EMBL" id="BNEE01000004">
    <property type="protein sequence ID" value="GHI84020.1"/>
    <property type="molecule type" value="Genomic_DNA"/>
</dbReference>
<gene>
    <name evidence="1" type="ORF">Sxan_13840</name>
</gene>
<dbReference type="AlphaFoldDB" id="A0A919LBD4"/>
<protein>
    <submittedName>
        <fullName evidence="1">Uncharacterized protein</fullName>
    </submittedName>
</protein>
<organism evidence="1 2">
    <name type="scientific">Streptomyces xanthophaeus</name>
    <dbReference type="NCBI Taxonomy" id="67385"/>
    <lineage>
        <taxon>Bacteria</taxon>
        <taxon>Bacillati</taxon>
        <taxon>Actinomycetota</taxon>
        <taxon>Actinomycetes</taxon>
        <taxon>Kitasatosporales</taxon>
        <taxon>Streptomycetaceae</taxon>
        <taxon>Streptomyces</taxon>
    </lineage>
</organism>